<feature type="signal peptide" evidence="7">
    <location>
        <begin position="1"/>
        <end position="18"/>
    </location>
</feature>
<dbReference type="InterPro" id="IPR025287">
    <property type="entry name" value="WAK_GUB"/>
</dbReference>
<evidence type="ECO:0000256" key="1">
    <source>
        <dbReference type="ARBA" id="ARBA00004479"/>
    </source>
</evidence>
<keyword evidence="3 7" id="KW-0732">Signal</keyword>
<keyword evidence="6" id="KW-0472">Membrane</keyword>
<protein>
    <submittedName>
        <fullName evidence="10">Uncharacterized protein</fullName>
    </submittedName>
</protein>
<organism evidence="10 11">
    <name type="scientific">Stephania cephalantha</name>
    <dbReference type="NCBI Taxonomy" id="152367"/>
    <lineage>
        <taxon>Eukaryota</taxon>
        <taxon>Viridiplantae</taxon>
        <taxon>Streptophyta</taxon>
        <taxon>Embryophyta</taxon>
        <taxon>Tracheophyta</taxon>
        <taxon>Spermatophyta</taxon>
        <taxon>Magnoliopsida</taxon>
        <taxon>Ranunculales</taxon>
        <taxon>Menispermaceae</taxon>
        <taxon>Menispermoideae</taxon>
        <taxon>Cissampelideae</taxon>
        <taxon>Stephania</taxon>
    </lineage>
</organism>
<dbReference type="Proteomes" id="UP001419268">
    <property type="component" value="Unassembled WGS sequence"/>
</dbReference>
<evidence type="ECO:0000259" key="9">
    <source>
        <dbReference type="Pfam" id="PF13947"/>
    </source>
</evidence>
<evidence type="ECO:0000256" key="3">
    <source>
        <dbReference type="ARBA" id="ARBA00022729"/>
    </source>
</evidence>
<dbReference type="GO" id="GO:0004674">
    <property type="term" value="F:protein serine/threonine kinase activity"/>
    <property type="evidence" value="ECO:0007669"/>
    <property type="project" value="InterPro"/>
</dbReference>
<sequence>MLWSALLIPVLFLEWSMAAPLLSQTKPGCPDRCGNISIPYPFGLGDDPSCFREETSTFQLYCNDSYNPPRLFNTGDDSTPIINITLQGQATFLIWPATYCFYSNGSLTDDSFNVILKMREGYRFSYTRNKFTAIGCDTSAFMSDASGLNFQSGCYSFCKSISNVLNGSCSGIGCCQTAIPKDVRILNLTQDNRYSQNFSYTSNPCRYAFLVDNDWFTFYVSDLWNFSKRVEYKINNIVALPVAMDWAIRDLTCEEAKRNRSSYACMQHAGCIDSSNGPGYLCRCDKGYEGNPYLENGCQGPIFGTLFLLIVSSWIYWVFQKRKLIRLKDDFFLQNGGMLLQQHLTSCERSAEIIKIFTSEELRKATDNYHESHILGRGGYGTVYKDVVVKEGDLDQIQEVANLAKRCLRLSGEERPSMKEVAMELEGLRLSEKHAWIEQNLEETEHLLVESPGSFDYSNAGYETITTKVNIGR</sequence>
<dbReference type="AlphaFoldDB" id="A0AAP0Q496"/>
<evidence type="ECO:0000313" key="10">
    <source>
        <dbReference type="EMBL" id="KAK9167212.1"/>
    </source>
</evidence>
<comment type="subcellular location">
    <subcellularLocation>
        <location evidence="1">Membrane</location>
        <topology evidence="1">Single-pass type I membrane protein</topology>
    </subcellularLocation>
</comment>
<evidence type="ECO:0000313" key="11">
    <source>
        <dbReference type="Proteomes" id="UP001419268"/>
    </source>
</evidence>
<keyword evidence="2" id="KW-0808">Transferase</keyword>
<reference evidence="10 11" key="1">
    <citation type="submission" date="2024-01" db="EMBL/GenBank/DDBJ databases">
        <title>Genome assemblies of Stephania.</title>
        <authorList>
            <person name="Yang L."/>
        </authorList>
    </citation>
    <scope>NUCLEOTIDE SEQUENCE [LARGE SCALE GENOMIC DNA]</scope>
    <source>
        <strain evidence="10">JXDWG</strain>
        <tissue evidence="10">Leaf</tissue>
    </source>
</reference>
<evidence type="ECO:0000256" key="4">
    <source>
        <dbReference type="ARBA" id="ARBA00023157"/>
    </source>
</evidence>
<dbReference type="GO" id="GO:0016020">
    <property type="term" value="C:membrane"/>
    <property type="evidence" value="ECO:0007669"/>
    <property type="project" value="UniProtKB-SubCell"/>
</dbReference>
<keyword evidence="6" id="KW-1133">Transmembrane helix</keyword>
<evidence type="ECO:0000256" key="7">
    <source>
        <dbReference type="SAM" id="SignalP"/>
    </source>
</evidence>
<evidence type="ECO:0000259" key="8">
    <source>
        <dbReference type="Pfam" id="PF08488"/>
    </source>
</evidence>
<comment type="caution">
    <text evidence="10">The sequence shown here is derived from an EMBL/GenBank/DDBJ whole genome shotgun (WGS) entry which is preliminary data.</text>
</comment>
<feature type="chain" id="PRO_5042977403" evidence="7">
    <location>
        <begin position="19"/>
        <end position="473"/>
    </location>
</feature>
<dbReference type="PANTHER" id="PTHR33491">
    <property type="entry name" value="OSJNBA0016N04.9 PROTEIN"/>
    <property type="match status" value="1"/>
</dbReference>
<feature type="transmembrane region" description="Helical" evidence="6">
    <location>
        <begin position="301"/>
        <end position="319"/>
    </location>
</feature>
<keyword evidence="6" id="KW-0812">Transmembrane</keyword>
<keyword evidence="5" id="KW-0325">Glycoprotein</keyword>
<proteinExistence type="predicted"/>
<gene>
    <name evidence="10" type="ORF">Scep_002403</name>
</gene>
<dbReference type="EMBL" id="JBBNAG010000001">
    <property type="protein sequence ID" value="KAK9167212.1"/>
    <property type="molecule type" value="Genomic_DNA"/>
</dbReference>
<accession>A0AAP0Q496</accession>
<dbReference type="GO" id="GO:0030247">
    <property type="term" value="F:polysaccharide binding"/>
    <property type="evidence" value="ECO:0007669"/>
    <property type="project" value="InterPro"/>
</dbReference>
<name>A0AAP0Q496_9MAGN</name>
<keyword evidence="4" id="KW-1015">Disulfide bond</keyword>
<dbReference type="Pfam" id="PF08488">
    <property type="entry name" value="WAK"/>
    <property type="match status" value="1"/>
</dbReference>
<dbReference type="Pfam" id="PF13947">
    <property type="entry name" value="GUB_WAK_bind"/>
    <property type="match status" value="1"/>
</dbReference>
<evidence type="ECO:0000256" key="2">
    <source>
        <dbReference type="ARBA" id="ARBA00022679"/>
    </source>
</evidence>
<evidence type="ECO:0000256" key="5">
    <source>
        <dbReference type="ARBA" id="ARBA00023180"/>
    </source>
</evidence>
<dbReference type="Gene3D" id="3.30.200.20">
    <property type="entry name" value="Phosphorylase Kinase, domain 1"/>
    <property type="match status" value="1"/>
</dbReference>
<keyword evidence="11" id="KW-1185">Reference proteome</keyword>
<feature type="domain" description="Wall-associated receptor kinase" evidence="8">
    <location>
        <begin position="167"/>
        <end position="222"/>
    </location>
</feature>
<dbReference type="SUPFAM" id="SSF56112">
    <property type="entry name" value="Protein kinase-like (PK-like)"/>
    <property type="match status" value="1"/>
</dbReference>
<evidence type="ECO:0000256" key="6">
    <source>
        <dbReference type="SAM" id="Phobius"/>
    </source>
</evidence>
<dbReference type="InterPro" id="IPR011009">
    <property type="entry name" value="Kinase-like_dom_sf"/>
</dbReference>
<feature type="domain" description="Wall-associated receptor kinase galacturonan-binding" evidence="9">
    <location>
        <begin position="29"/>
        <end position="89"/>
    </location>
</feature>
<dbReference type="InterPro" id="IPR013695">
    <property type="entry name" value="WAK"/>
</dbReference>